<evidence type="ECO:0000256" key="1">
    <source>
        <dbReference type="SAM" id="MobiDB-lite"/>
    </source>
</evidence>
<reference evidence="3" key="1">
    <citation type="submission" date="2020-03" db="EMBL/GenBank/DDBJ databases">
        <title>Site-based positive gene gene selection in Geosmithia morbida across the United States reveals a broad range of putative effectors and factors for local host and environmental adapation.</title>
        <authorList>
            <person name="Onufrak A."/>
            <person name="Murdoch R.W."/>
            <person name="Gazis R."/>
            <person name="Huff M."/>
            <person name="Staton M."/>
            <person name="Klingeman W."/>
            <person name="Hadziabdic D."/>
        </authorList>
    </citation>
    <scope>NUCLEOTIDE SEQUENCE</scope>
    <source>
        <strain evidence="3">1262</strain>
    </source>
</reference>
<dbReference type="EMBL" id="JAANYQ010000006">
    <property type="protein sequence ID" value="KAF4123748.1"/>
    <property type="molecule type" value="Genomic_DNA"/>
</dbReference>
<evidence type="ECO:0000256" key="2">
    <source>
        <dbReference type="SAM" id="Phobius"/>
    </source>
</evidence>
<name>A0A9P4YXZ6_9HYPO</name>
<comment type="caution">
    <text evidence="3">The sequence shown here is derived from an EMBL/GenBank/DDBJ whole genome shotgun (WGS) entry which is preliminary data.</text>
</comment>
<feature type="region of interest" description="Disordered" evidence="1">
    <location>
        <begin position="164"/>
        <end position="251"/>
    </location>
</feature>
<feature type="region of interest" description="Disordered" evidence="1">
    <location>
        <begin position="479"/>
        <end position="638"/>
    </location>
</feature>
<dbReference type="PANTHER" id="PTHR42088:SF1">
    <property type="entry name" value="YALI0F10131P"/>
    <property type="match status" value="1"/>
</dbReference>
<evidence type="ECO:0000313" key="4">
    <source>
        <dbReference type="Proteomes" id="UP000749293"/>
    </source>
</evidence>
<feature type="transmembrane region" description="Helical" evidence="2">
    <location>
        <begin position="46"/>
        <end position="66"/>
    </location>
</feature>
<feature type="compositionally biased region" description="Pro residues" evidence="1">
    <location>
        <begin position="504"/>
        <end position="526"/>
    </location>
</feature>
<evidence type="ECO:0000313" key="3">
    <source>
        <dbReference type="EMBL" id="KAF4123748.1"/>
    </source>
</evidence>
<dbReference type="RefSeq" id="XP_035322400.1">
    <property type="nucleotide sequence ID" value="XM_035468419.1"/>
</dbReference>
<protein>
    <submittedName>
        <fullName evidence="3">Uncharacterized protein</fullName>
    </submittedName>
</protein>
<feature type="region of interest" description="Disordered" evidence="1">
    <location>
        <begin position="97"/>
        <end position="117"/>
    </location>
</feature>
<dbReference type="GeneID" id="55972674"/>
<organism evidence="3 4">
    <name type="scientific">Geosmithia morbida</name>
    <dbReference type="NCBI Taxonomy" id="1094350"/>
    <lineage>
        <taxon>Eukaryota</taxon>
        <taxon>Fungi</taxon>
        <taxon>Dikarya</taxon>
        <taxon>Ascomycota</taxon>
        <taxon>Pezizomycotina</taxon>
        <taxon>Sordariomycetes</taxon>
        <taxon>Hypocreomycetidae</taxon>
        <taxon>Hypocreales</taxon>
        <taxon>Bionectriaceae</taxon>
        <taxon>Geosmithia</taxon>
    </lineage>
</organism>
<feature type="region of interest" description="Disordered" evidence="1">
    <location>
        <begin position="277"/>
        <end position="431"/>
    </location>
</feature>
<accession>A0A9P4YXZ6</accession>
<proteinExistence type="predicted"/>
<gene>
    <name evidence="3" type="ORF">GMORB2_6449</name>
</gene>
<feature type="compositionally biased region" description="Low complexity" evidence="1">
    <location>
        <begin position="543"/>
        <end position="577"/>
    </location>
</feature>
<dbReference type="OrthoDB" id="5417135at2759"/>
<sequence>MVAIQPSSEESPGLHRGLDLRHVASIVARAGITDEKPSSTVGSSTLAIALGVSLPCAVAVVVLFYLHRRNVKRQRLEDSADLHRDLDFGIDESAIPVGKKNKTRPNMLINGEKPTHKTSQLSMDMNLESPYLLPPNVQGSHDSVHTLTRGHEYDPYRIVNSESGSIRSFNRDPSIFGGSSKRASVMTGRSGPRGRQGSFPRPPPSNNGDVSPYPNEKNDRRDPFATPPPSMPAPAYQASGTPELESSPAKSVIPELGAISYPDEAPAYAGANMPYVQEPPAAMPKSPVDRVPSAPPQVNLPEMDQGSIGVAQAGDGPRDRAPSGLGLGLDLPHSAPDMDDLTFSHGNHGQPLPGQAVSDNHSSKDGGQAFASPQVHASEHYDGPNFGAAAEEPAARQTEGLGVPQKDNRRISVGLRPLPPSDVTDSEDPEYRANRIRSFYKEYFEDTTAQAPPMPSVPSEYAAGGAQYYEDYDQQYLGDATYFDPDSNAFVMPGAQPVHRRAMTPPPTNRRGPPGPGPRGPGPRGPGGPGGPHGPHGSMSGMRPRAGSSFGGRAASSLGPRPDSSASARPGRAAPKKMMPPPAPLSTLPTPSKLGDDSFAIFNATDFAPPESFGNRAGGRSQSPMGERRPYSPSVPAASPLVTTYDELNALPSPHMMRKSSTFTGLDFLPPKKFGNADNASDAGSIRSNRSAISAAAQSAVRNGAGRVSRLPGDAVFTPQAMSAELKPQWGMRMGQ</sequence>
<dbReference type="AlphaFoldDB" id="A0A9P4YXZ6"/>
<dbReference type="Proteomes" id="UP000749293">
    <property type="component" value="Unassembled WGS sequence"/>
</dbReference>
<keyword evidence="2" id="KW-1133">Transmembrane helix</keyword>
<dbReference type="PANTHER" id="PTHR42088">
    <property type="entry name" value="YALI0F10131P"/>
    <property type="match status" value="1"/>
</dbReference>
<keyword evidence="4" id="KW-1185">Reference proteome</keyword>
<keyword evidence="2" id="KW-0472">Membrane</keyword>
<keyword evidence="2" id="KW-0812">Transmembrane</keyword>